<sequence length="101" mass="10579">MTSIGGGDGSSIDPSAGFIVANYTAQNVYLRTPTGYLKILPNENTPAQTQAFDYVVRNNDTDNSAVFLTISVKEATNKTPGGVSVGYGALKGKIEVTISFA</sequence>
<accession>A0A409XJA9</accession>
<name>A0A409XJA9_PSICY</name>
<gene>
    <name evidence="1" type="ORF">CVT25_007382</name>
</gene>
<protein>
    <submittedName>
        <fullName evidence="1">Uncharacterized protein</fullName>
    </submittedName>
</protein>
<dbReference type="Proteomes" id="UP000283269">
    <property type="component" value="Unassembled WGS sequence"/>
</dbReference>
<reference evidence="1 2" key="1">
    <citation type="journal article" date="2018" name="Evol. Lett.">
        <title>Horizontal gene cluster transfer increased hallucinogenic mushroom diversity.</title>
        <authorList>
            <person name="Reynolds H.T."/>
            <person name="Vijayakumar V."/>
            <person name="Gluck-Thaler E."/>
            <person name="Korotkin H.B."/>
            <person name="Matheny P.B."/>
            <person name="Slot J.C."/>
        </authorList>
    </citation>
    <scope>NUCLEOTIDE SEQUENCE [LARGE SCALE GENOMIC DNA]</scope>
    <source>
        <strain evidence="1 2">2631</strain>
    </source>
</reference>
<organism evidence="1 2">
    <name type="scientific">Psilocybe cyanescens</name>
    <dbReference type="NCBI Taxonomy" id="93625"/>
    <lineage>
        <taxon>Eukaryota</taxon>
        <taxon>Fungi</taxon>
        <taxon>Dikarya</taxon>
        <taxon>Basidiomycota</taxon>
        <taxon>Agaricomycotina</taxon>
        <taxon>Agaricomycetes</taxon>
        <taxon>Agaricomycetidae</taxon>
        <taxon>Agaricales</taxon>
        <taxon>Agaricineae</taxon>
        <taxon>Strophariaceae</taxon>
        <taxon>Psilocybe</taxon>
    </lineage>
</organism>
<evidence type="ECO:0000313" key="2">
    <source>
        <dbReference type="Proteomes" id="UP000283269"/>
    </source>
</evidence>
<proteinExistence type="predicted"/>
<dbReference type="AlphaFoldDB" id="A0A409XJA9"/>
<dbReference type="EMBL" id="NHYD01001526">
    <property type="protein sequence ID" value="PPQ90847.1"/>
    <property type="molecule type" value="Genomic_DNA"/>
</dbReference>
<comment type="caution">
    <text evidence="1">The sequence shown here is derived from an EMBL/GenBank/DDBJ whole genome shotgun (WGS) entry which is preliminary data.</text>
</comment>
<keyword evidence="2" id="KW-1185">Reference proteome</keyword>
<dbReference type="InParanoid" id="A0A409XJA9"/>
<evidence type="ECO:0000313" key="1">
    <source>
        <dbReference type="EMBL" id="PPQ90847.1"/>
    </source>
</evidence>